<dbReference type="Proteomes" id="UP000257109">
    <property type="component" value="Unassembled WGS sequence"/>
</dbReference>
<protein>
    <submittedName>
        <fullName evidence="2">Uncharacterized protein</fullName>
    </submittedName>
</protein>
<reference evidence="2" key="1">
    <citation type="submission" date="2018-05" db="EMBL/GenBank/DDBJ databases">
        <title>Draft genome of Mucuna pruriens seed.</title>
        <authorList>
            <person name="Nnadi N.E."/>
            <person name="Vos R."/>
            <person name="Hasami M.H."/>
            <person name="Devisetty U.K."/>
            <person name="Aguiy J.C."/>
        </authorList>
    </citation>
    <scope>NUCLEOTIDE SEQUENCE [LARGE SCALE GENOMIC DNA]</scope>
    <source>
        <strain evidence="2">JCA_2017</strain>
    </source>
</reference>
<evidence type="ECO:0000256" key="1">
    <source>
        <dbReference type="SAM" id="Coils"/>
    </source>
</evidence>
<proteinExistence type="predicted"/>
<name>A0A371HDW5_MUCPR</name>
<keyword evidence="1" id="KW-0175">Coiled coil</keyword>
<keyword evidence="3" id="KW-1185">Reference proteome</keyword>
<dbReference type="AlphaFoldDB" id="A0A371HDW5"/>
<organism evidence="2 3">
    <name type="scientific">Mucuna pruriens</name>
    <name type="common">Velvet bean</name>
    <name type="synonym">Dolichos pruriens</name>
    <dbReference type="NCBI Taxonomy" id="157652"/>
    <lineage>
        <taxon>Eukaryota</taxon>
        <taxon>Viridiplantae</taxon>
        <taxon>Streptophyta</taxon>
        <taxon>Embryophyta</taxon>
        <taxon>Tracheophyta</taxon>
        <taxon>Spermatophyta</taxon>
        <taxon>Magnoliopsida</taxon>
        <taxon>eudicotyledons</taxon>
        <taxon>Gunneridae</taxon>
        <taxon>Pentapetalae</taxon>
        <taxon>rosids</taxon>
        <taxon>fabids</taxon>
        <taxon>Fabales</taxon>
        <taxon>Fabaceae</taxon>
        <taxon>Papilionoideae</taxon>
        <taxon>50 kb inversion clade</taxon>
        <taxon>NPAAA clade</taxon>
        <taxon>indigoferoid/millettioid clade</taxon>
        <taxon>Phaseoleae</taxon>
        <taxon>Mucuna</taxon>
    </lineage>
</organism>
<sequence>MAENEKLKEGILDSRTKEAKLRSQLYLFQEKMNLLEEEVARDRLYKENLEVQRRQDLVELVEERMRAANLEQQAQATIEELKTKVGSWKSQYIEMVNHVEARVQAAQEEAHTCIAYHLNYLTIHNCTLEGKSRLHCNTDEQDVRTPHLRSSSKCGCSGPKNTCLPT</sequence>
<accession>A0A371HDW5</accession>
<evidence type="ECO:0000313" key="2">
    <source>
        <dbReference type="EMBL" id="RDY00991.1"/>
    </source>
</evidence>
<feature type="non-terminal residue" evidence="2">
    <location>
        <position position="1"/>
    </location>
</feature>
<comment type="caution">
    <text evidence="2">The sequence shown here is derived from an EMBL/GenBank/DDBJ whole genome shotgun (WGS) entry which is preliminary data.</text>
</comment>
<gene>
    <name evidence="2" type="ORF">CR513_15747</name>
</gene>
<dbReference type="EMBL" id="QJKJ01002865">
    <property type="protein sequence ID" value="RDY00991.1"/>
    <property type="molecule type" value="Genomic_DNA"/>
</dbReference>
<feature type="coiled-coil region" evidence="1">
    <location>
        <begin position="60"/>
        <end position="109"/>
    </location>
</feature>
<evidence type="ECO:0000313" key="3">
    <source>
        <dbReference type="Proteomes" id="UP000257109"/>
    </source>
</evidence>